<dbReference type="SUPFAM" id="SSF47413">
    <property type="entry name" value="lambda repressor-like DNA-binding domains"/>
    <property type="match status" value="1"/>
</dbReference>
<name>A0ABT4EAZ6_PAEAL</name>
<dbReference type="SUPFAM" id="SSF48452">
    <property type="entry name" value="TPR-like"/>
    <property type="match status" value="1"/>
</dbReference>
<dbReference type="EMBL" id="JAMDLY010000014">
    <property type="protein sequence ID" value="MCY9530899.1"/>
    <property type="molecule type" value="Genomic_DNA"/>
</dbReference>
<organism evidence="3 4">
    <name type="scientific">Paenibacillus alvei</name>
    <name type="common">Bacillus alvei</name>
    <dbReference type="NCBI Taxonomy" id="44250"/>
    <lineage>
        <taxon>Bacteria</taxon>
        <taxon>Bacillati</taxon>
        <taxon>Bacillota</taxon>
        <taxon>Bacilli</taxon>
        <taxon>Bacillales</taxon>
        <taxon>Paenibacillaceae</taxon>
        <taxon>Paenibacillus</taxon>
    </lineage>
</organism>
<reference evidence="3 4" key="1">
    <citation type="submission" date="2022-05" db="EMBL/GenBank/DDBJ databases">
        <title>Genome Sequencing of Bee-Associated Microbes.</title>
        <authorList>
            <person name="Dunlap C."/>
        </authorList>
    </citation>
    <scope>NUCLEOTIDE SEQUENCE [LARGE SCALE GENOMIC DNA]</scope>
    <source>
        <strain evidence="3 4">NRRL NRS-750</strain>
    </source>
</reference>
<dbReference type="InterPro" id="IPR011990">
    <property type="entry name" value="TPR-like_helical_dom_sf"/>
</dbReference>
<evidence type="ECO:0000313" key="3">
    <source>
        <dbReference type="EMBL" id="MCY9530899.1"/>
    </source>
</evidence>
<dbReference type="InterPro" id="IPR001387">
    <property type="entry name" value="Cro/C1-type_HTH"/>
</dbReference>
<sequence>MSTTLVMSLGELFKQTRRATGMTQTELSERSGIQKGTVSKIENDEVKRPEFSTVQPLAAALNISLDTLIDYYVEIEKRPDSLLHILQFTIQHQSSKETVCKVASKYLESANEDSYDLTNKLYTIINSIEDSTIQLTLYNLIIGYSRSHGIMPYIAKGMYQRYLIERNDFSKLKETYHDGKYILLYSDFLSLSERIELYYKLGVHAYNIRLYSESIEHCKEILTENIIEHKVNALGILRDAYFALEEYEESEFYALQYKQFNYPYVQDNIILMDAMFASHRGEFEKAQFMLTSFLETCKSDAAILAINQLLQIHIKQNNHKMAEVLINNNEISPISEDNPFVYQKYADHLHLRGQYYLSIGDYAKSINSLIQAALYYAKVDDTFKEKDCLNTVMRIHLDYDIPTQDTFEKLSTYYKKTEE</sequence>
<dbReference type="InterPro" id="IPR010982">
    <property type="entry name" value="Lambda_DNA-bd_dom_sf"/>
</dbReference>
<evidence type="ECO:0000313" key="4">
    <source>
        <dbReference type="Proteomes" id="UP001527090"/>
    </source>
</evidence>
<evidence type="ECO:0000259" key="2">
    <source>
        <dbReference type="PROSITE" id="PS50943"/>
    </source>
</evidence>
<gene>
    <name evidence="3" type="ORF">M5X04_16440</name>
</gene>
<keyword evidence="4" id="KW-1185">Reference proteome</keyword>
<proteinExistence type="predicted"/>
<dbReference type="Gene3D" id="1.25.40.10">
    <property type="entry name" value="Tetratricopeptide repeat domain"/>
    <property type="match status" value="1"/>
</dbReference>
<dbReference type="Proteomes" id="UP001527090">
    <property type="component" value="Unassembled WGS sequence"/>
</dbReference>
<dbReference type="Gene3D" id="1.10.260.40">
    <property type="entry name" value="lambda repressor-like DNA-binding domains"/>
    <property type="match status" value="1"/>
</dbReference>
<dbReference type="SMART" id="SM00530">
    <property type="entry name" value="HTH_XRE"/>
    <property type="match status" value="1"/>
</dbReference>
<comment type="caution">
    <text evidence="3">The sequence shown here is derived from an EMBL/GenBank/DDBJ whole genome shotgun (WGS) entry which is preliminary data.</text>
</comment>
<dbReference type="PROSITE" id="PS50943">
    <property type="entry name" value="HTH_CROC1"/>
    <property type="match status" value="1"/>
</dbReference>
<dbReference type="PANTHER" id="PTHR46797">
    <property type="entry name" value="HTH-TYPE TRANSCRIPTIONAL REGULATOR"/>
    <property type="match status" value="1"/>
</dbReference>
<feature type="domain" description="HTH cro/C1-type" evidence="2">
    <location>
        <begin position="13"/>
        <end position="68"/>
    </location>
</feature>
<accession>A0ABT4EAZ6</accession>
<dbReference type="CDD" id="cd00093">
    <property type="entry name" value="HTH_XRE"/>
    <property type="match status" value="1"/>
</dbReference>
<dbReference type="InterPro" id="IPR050807">
    <property type="entry name" value="TransReg_Diox_bact_type"/>
</dbReference>
<dbReference type="RefSeq" id="WP_021256829.1">
    <property type="nucleotide sequence ID" value="NZ_JAMDLY010000014.1"/>
</dbReference>
<protein>
    <submittedName>
        <fullName evidence="3">Helix-turn-helix domain-containing protein</fullName>
    </submittedName>
</protein>
<evidence type="ECO:0000256" key="1">
    <source>
        <dbReference type="ARBA" id="ARBA00023125"/>
    </source>
</evidence>
<dbReference type="Pfam" id="PF01381">
    <property type="entry name" value="HTH_3"/>
    <property type="match status" value="1"/>
</dbReference>
<dbReference type="PANTHER" id="PTHR46797:SF1">
    <property type="entry name" value="METHYLPHOSPHONATE SYNTHASE"/>
    <property type="match status" value="1"/>
</dbReference>
<keyword evidence="1" id="KW-0238">DNA-binding</keyword>